<dbReference type="InterPro" id="IPR029060">
    <property type="entry name" value="PIN-like_dom_sf"/>
</dbReference>
<sequence length="126" mass="14610">MYLIDTNIFLEVLLSQERVDICKKILDSNIGNQYLSDFSLHSIGVILFKNGKEIIFQKFSVDVVPKVEIITLSKEFYKNLADAKLNTGLDFDDVYQFKIAEEYGLEIITMDKDFNKVKDKIKITFI</sequence>
<evidence type="ECO:0000313" key="4">
    <source>
        <dbReference type="Proteomes" id="UP000501926"/>
    </source>
</evidence>
<organism evidence="2">
    <name type="scientific">Kuenenia stuttgartiensis</name>
    <dbReference type="NCBI Taxonomy" id="174633"/>
    <lineage>
        <taxon>Bacteria</taxon>
        <taxon>Pseudomonadati</taxon>
        <taxon>Planctomycetota</taxon>
        <taxon>Candidatus Brocadiia</taxon>
        <taxon>Candidatus Brocadiales</taxon>
        <taxon>Candidatus Brocadiaceae</taxon>
        <taxon>Candidatus Kuenenia</taxon>
    </lineage>
</organism>
<reference evidence="3 4" key="3">
    <citation type="submission" date="2020-02" db="EMBL/GenBank/DDBJ databases">
        <title>Newly sequenced genome of strain CSTR1 showed variability in Candidatus Kuenenia stuttgartiensis genomes.</title>
        <authorList>
            <person name="Ding C."/>
            <person name="Adrian L."/>
        </authorList>
    </citation>
    <scope>NUCLEOTIDE SEQUENCE [LARGE SCALE GENOMIC DNA]</scope>
    <source>
        <strain evidence="3 4">CSTR1</strain>
    </source>
</reference>
<evidence type="ECO:0000313" key="3">
    <source>
        <dbReference type="EMBL" id="QII11381.1"/>
    </source>
</evidence>
<gene>
    <name evidence="3" type="ORF">KsCSTR_20020</name>
    <name evidence="2" type="ORF">kuste3518</name>
</gene>
<reference evidence="2" key="1">
    <citation type="journal article" date="2006" name="Nature">
        <title>Deciphering the evolution and metabolism of an anammox bacterium from a community genome.</title>
        <authorList>
            <person name="Strous M."/>
            <person name="Pelletier E."/>
            <person name="Mangenot S."/>
            <person name="Rattei T."/>
            <person name="Lehner A."/>
            <person name="Taylor M.W."/>
            <person name="Horn M."/>
            <person name="Daims H."/>
            <person name="Bartol-Mavel D."/>
            <person name="Wincker P."/>
            <person name="Barbe V."/>
            <person name="Fonknechten N."/>
            <person name="Vallenet D."/>
            <person name="Segurens B."/>
            <person name="Schenowitz-Truong C."/>
            <person name="Medigue C."/>
            <person name="Collingro A."/>
            <person name="Snel B."/>
            <person name="Dutilh B.E."/>
            <person name="OpDenCamp H.J.M."/>
            <person name="vanDerDrift C."/>
            <person name="Cirpus I."/>
            <person name="vanDePas-Schoonen K.T."/>
            <person name="Harhangi H.R."/>
            <person name="vanNiftrik L."/>
            <person name="Schmid M."/>
            <person name="Keltjens J."/>
            <person name="vanDeVossenberg J."/>
            <person name="Kartal B."/>
            <person name="Meier H."/>
            <person name="Frishman D."/>
            <person name="Huynen M.A."/>
            <person name="Mewes H."/>
            <person name="Weissenbach J."/>
            <person name="Jetten M.S.M."/>
            <person name="Wagner M."/>
            <person name="LePaslier D."/>
        </authorList>
    </citation>
    <scope>NUCLEOTIDE SEQUENCE</scope>
</reference>
<reference evidence="2" key="2">
    <citation type="submission" date="2006-01" db="EMBL/GenBank/DDBJ databases">
        <authorList>
            <person name="Genoscope"/>
        </authorList>
    </citation>
    <scope>NUCLEOTIDE SEQUENCE</scope>
</reference>
<evidence type="ECO:0000259" key="1">
    <source>
        <dbReference type="Pfam" id="PF01850"/>
    </source>
</evidence>
<dbReference type="SUPFAM" id="SSF88723">
    <property type="entry name" value="PIN domain-like"/>
    <property type="match status" value="1"/>
</dbReference>
<dbReference type="InterPro" id="IPR002716">
    <property type="entry name" value="PIN_dom"/>
</dbReference>
<proteinExistence type="predicted"/>
<dbReference type="EMBL" id="CT573071">
    <property type="protein sequence ID" value="CAJ74281.1"/>
    <property type="molecule type" value="Genomic_DNA"/>
</dbReference>
<dbReference type="Gene3D" id="3.40.50.1010">
    <property type="entry name" value="5'-nuclease"/>
    <property type="match status" value="1"/>
</dbReference>
<dbReference type="Proteomes" id="UP000501926">
    <property type="component" value="Chromosome"/>
</dbReference>
<name>Q1Q2N8_KUEST</name>
<dbReference type="RefSeq" id="WP_164994844.1">
    <property type="nucleotide sequence ID" value="NZ_CP049055.1"/>
</dbReference>
<accession>Q1Q2N8</accession>
<dbReference type="Pfam" id="PF01850">
    <property type="entry name" value="PIN"/>
    <property type="match status" value="1"/>
</dbReference>
<dbReference type="AlphaFoldDB" id="Q1Q2N8"/>
<evidence type="ECO:0000313" key="2">
    <source>
        <dbReference type="EMBL" id="CAJ74281.1"/>
    </source>
</evidence>
<protein>
    <recommendedName>
        <fullName evidence="1">PIN domain-containing protein</fullName>
    </recommendedName>
</protein>
<feature type="domain" description="PIN" evidence="1">
    <location>
        <begin position="2"/>
        <end position="119"/>
    </location>
</feature>
<dbReference type="EMBL" id="CP049055">
    <property type="protein sequence ID" value="QII11381.1"/>
    <property type="molecule type" value="Genomic_DNA"/>
</dbReference>